<evidence type="ECO:0000313" key="2">
    <source>
        <dbReference type="Proteomes" id="UP000215563"/>
    </source>
</evidence>
<keyword evidence="2" id="KW-1185">Reference proteome</keyword>
<dbReference type="AlphaFoldDB" id="A0A229RZD2"/>
<proteinExistence type="predicted"/>
<dbReference type="OrthoDB" id="8246703at2"/>
<organism evidence="1 2">
    <name type="scientific">Amycolatopsis alba DSM 44262</name>
    <dbReference type="NCBI Taxonomy" id="1125972"/>
    <lineage>
        <taxon>Bacteria</taxon>
        <taxon>Bacillati</taxon>
        <taxon>Actinomycetota</taxon>
        <taxon>Actinomycetes</taxon>
        <taxon>Pseudonocardiales</taxon>
        <taxon>Pseudonocardiaceae</taxon>
        <taxon>Amycolatopsis</taxon>
    </lineage>
</organism>
<comment type="caution">
    <text evidence="1">The sequence shown here is derived from an EMBL/GenBank/DDBJ whole genome shotgun (WGS) entry which is preliminary data.</text>
</comment>
<dbReference type="Gene3D" id="2.40.30.100">
    <property type="entry name" value="AF2212/PG0164-like"/>
    <property type="match status" value="1"/>
</dbReference>
<dbReference type="InterPro" id="IPR015018">
    <property type="entry name" value="DUF1905"/>
</dbReference>
<dbReference type="InterPro" id="IPR037079">
    <property type="entry name" value="AF2212/PG0164-like_sf"/>
</dbReference>
<name>A0A229RZD2_AMYAL</name>
<gene>
    <name evidence="1" type="ORF">CFP75_11900</name>
</gene>
<sequence length="96" mass="10351">MAEKTAPHAIDVTFTAEVIPDGNSGWPCVNMPDSAEFFGTGKAVKVSGTVDGHDYEASMLPIGGGVHMMPLRKPFRKVIQKEIGDQVTVHLTKRIS</sequence>
<dbReference type="Proteomes" id="UP000215563">
    <property type="component" value="Unassembled WGS sequence"/>
</dbReference>
<protein>
    <submittedName>
        <fullName evidence="1">DUF1905 domain-containing protein</fullName>
    </submittedName>
</protein>
<dbReference type="EMBL" id="NMQU01000031">
    <property type="protein sequence ID" value="OXM51871.1"/>
    <property type="molecule type" value="Genomic_DNA"/>
</dbReference>
<accession>A0A229RZD2</accession>
<dbReference type="SUPFAM" id="SSF141694">
    <property type="entry name" value="AF2212/PG0164-like"/>
    <property type="match status" value="1"/>
</dbReference>
<dbReference type="Pfam" id="PF08922">
    <property type="entry name" value="DUF1905"/>
    <property type="match status" value="1"/>
</dbReference>
<evidence type="ECO:0000313" key="1">
    <source>
        <dbReference type="EMBL" id="OXM51871.1"/>
    </source>
</evidence>
<reference evidence="1 2" key="1">
    <citation type="submission" date="2017-07" db="EMBL/GenBank/DDBJ databases">
        <title>Amycolatopsis alba DSM 44262 Genome sequencing and assembly.</title>
        <authorList>
            <person name="Kaur N."/>
            <person name="Mayilraj S."/>
        </authorList>
    </citation>
    <scope>NUCLEOTIDE SEQUENCE [LARGE SCALE GENOMIC DNA]</scope>
    <source>
        <strain evidence="1 2">DSM 44262</strain>
    </source>
</reference>
<dbReference type="RefSeq" id="WP_020631623.1">
    <property type="nucleotide sequence ID" value="NZ_KB913032.1"/>
</dbReference>